<proteinExistence type="inferred from homology"/>
<dbReference type="Gene3D" id="1.10.287.950">
    <property type="entry name" value="Methyl-accepting chemotaxis protein"/>
    <property type="match status" value="1"/>
</dbReference>
<comment type="similarity">
    <text evidence="6">Belongs to the methyl-accepting chemotaxis (MCP) protein family.</text>
</comment>
<dbReference type="SMART" id="SM00283">
    <property type="entry name" value="MA"/>
    <property type="match status" value="1"/>
</dbReference>
<dbReference type="GO" id="GO:0006935">
    <property type="term" value="P:chemotaxis"/>
    <property type="evidence" value="ECO:0007669"/>
    <property type="project" value="TreeGrafter"/>
</dbReference>
<dbReference type="CDD" id="cd11386">
    <property type="entry name" value="MCP_signal"/>
    <property type="match status" value="1"/>
</dbReference>
<dbReference type="PROSITE" id="PS50111">
    <property type="entry name" value="CHEMOTAXIS_TRANSDUC_2"/>
    <property type="match status" value="1"/>
</dbReference>
<dbReference type="GO" id="GO:0004888">
    <property type="term" value="F:transmembrane signaling receptor activity"/>
    <property type="evidence" value="ECO:0007669"/>
    <property type="project" value="TreeGrafter"/>
</dbReference>
<dbReference type="CDD" id="cd12912">
    <property type="entry name" value="PDC2_MCP_like"/>
    <property type="match status" value="1"/>
</dbReference>
<keyword evidence="4 8" id="KW-1133">Transmembrane helix</keyword>
<accession>A0AB33VHN8</accession>
<evidence type="ECO:0000256" key="8">
    <source>
        <dbReference type="SAM" id="Phobius"/>
    </source>
</evidence>
<dbReference type="Pfam" id="PF02743">
    <property type="entry name" value="dCache_1"/>
    <property type="match status" value="1"/>
</dbReference>
<protein>
    <submittedName>
        <fullName evidence="11">Probable transmembrane methyl-accepting chemotaxis protein</fullName>
    </submittedName>
</protein>
<evidence type="ECO:0000259" key="10">
    <source>
        <dbReference type="PROSITE" id="PS50885"/>
    </source>
</evidence>
<dbReference type="InterPro" id="IPR029151">
    <property type="entry name" value="Sensor-like_sf"/>
</dbReference>
<dbReference type="InterPro" id="IPR003660">
    <property type="entry name" value="HAMP_dom"/>
</dbReference>
<feature type="transmembrane region" description="Helical" evidence="8">
    <location>
        <begin position="79"/>
        <end position="102"/>
    </location>
</feature>
<evidence type="ECO:0000256" key="1">
    <source>
        <dbReference type="ARBA" id="ARBA00004651"/>
    </source>
</evidence>
<evidence type="ECO:0000313" key="11">
    <source>
        <dbReference type="EMBL" id="EAP73489.1"/>
    </source>
</evidence>
<dbReference type="PANTHER" id="PTHR43531:SF16">
    <property type="entry name" value="METHYL-ACCEPTING CHEMOTAXIS PROTEIN II"/>
    <property type="match status" value="1"/>
</dbReference>
<dbReference type="CDD" id="cd12913">
    <property type="entry name" value="PDC1_MCP_like"/>
    <property type="match status" value="1"/>
</dbReference>
<dbReference type="SUPFAM" id="SSF103190">
    <property type="entry name" value="Sensory domain-like"/>
    <property type="match status" value="1"/>
</dbReference>
<feature type="domain" description="HAMP" evidence="10">
    <location>
        <begin position="364"/>
        <end position="418"/>
    </location>
</feature>
<dbReference type="GO" id="GO:0007165">
    <property type="term" value="P:signal transduction"/>
    <property type="evidence" value="ECO:0007669"/>
    <property type="project" value="UniProtKB-KW"/>
</dbReference>
<dbReference type="InterPro" id="IPR004089">
    <property type="entry name" value="MCPsignal_dom"/>
</dbReference>
<dbReference type="Pfam" id="PF00672">
    <property type="entry name" value="HAMP"/>
    <property type="match status" value="1"/>
</dbReference>
<dbReference type="InterPro" id="IPR033479">
    <property type="entry name" value="dCache_1"/>
</dbReference>
<dbReference type="Proteomes" id="UP000005933">
    <property type="component" value="Unassembled WGS sequence"/>
</dbReference>
<dbReference type="FunFam" id="1.10.287.950:FF:000001">
    <property type="entry name" value="Methyl-accepting chemotaxis sensory transducer"/>
    <property type="match status" value="1"/>
</dbReference>
<evidence type="ECO:0000256" key="4">
    <source>
        <dbReference type="ARBA" id="ARBA00022989"/>
    </source>
</evidence>
<keyword evidence="2" id="KW-1003">Cell membrane</keyword>
<feature type="transmembrane region" description="Helical" evidence="8">
    <location>
        <begin position="343"/>
        <end position="364"/>
    </location>
</feature>
<gene>
    <name evidence="11" type="ORF">RRSL_03669</name>
</gene>
<comment type="caution">
    <text evidence="11">The sequence shown here is derived from an EMBL/GenBank/DDBJ whole genome shotgun (WGS) entry which is preliminary data.</text>
</comment>
<evidence type="ECO:0000256" key="6">
    <source>
        <dbReference type="ARBA" id="ARBA00029447"/>
    </source>
</evidence>
<dbReference type="AlphaFoldDB" id="A0AB33VHN8"/>
<reference evidence="11 12" key="1">
    <citation type="journal article" date="2006" name="Mol. Plant Microbe Interact.">
        <title>Identification of open reading frames unique to a select agent: Ralstonia solanacearum race 3 biovar 2.</title>
        <authorList>
            <person name="Gabriel D.W."/>
            <person name="Allen C."/>
            <person name="Schell M."/>
            <person name="Denny T.P."/>
            <person name="Greenberg J.T."/>
            <person name="Duan Y.P."/>
            <person name="Flores-Cruz Z."/>
            <person name="Huang Q."/>
            <person name="Clifford J.M."/>
            <person name="Presting G."/>
            <person name="Gonzalez E.T."/>
            <person name="Reddy J."/>
            <person name="Elphinstone J."/>
            <person name="Swanson J."/>
            <person name="Yao J."/>
            <person name="Mulholland V."/>
            <person name="Liu L."/>
            <person name="Farmerie W."/>
            <person name="Patnaikuni M."/>
            <person name="Balogh B."/>
            <person name="Norman D."/>
            <person name="Alvarez A."/>
            <person name="Castillo J.A."/>
            <person name="Jones J."/>
            <person name="Saddler G."/>
            <person name="Walunas T."/>
            <person name="Zhukov A."/>
            <person name="Mikhailova N."/>
        </authorList>
    </citation>
    <scope>NUCLEOTIDE SEQUENCE [LARGE SCALE GENOMIC DNA]</scope>
    <source>
        <strain evidence="11 12">UW551</strain>
    </source>
</reference>
<dbReference type="SUPFAM" id="SSF58104">
    <property type="entry name" value="Methyl-accepting chemotaxis protein (MCP) signaling domain"/>
    <property type="match status" value="1"/>
</dbReference>
<sequence length="670" mass="69542">MVGPPGHANNAGPGHLPLAWVGCQLRESSQVPRSPAVAFPTCAFRPVVAGVRHRHRGTQSDSSLHLQERITMSSLRTRILVISSATVIGALALSGAATYAIVRASTMESIDQNLTAIANGNTLAIDKWVAAKTLAVKATAEVVEHGDPRGLVKHMADADDFPITTIGWSDKTFFSTSAGTPKDYDPTARPWYKSAVAAGKLIVTKPYGDASTGVPYVSFAAPLMRNGEATGALSGAVPLDGVREVVAAVHPTPSSLAFVVARDGQVIAHPDAKLILKPVTDVAVALTPDALSSLAKATAPLEVELAGAAKLLKAQAVQGTDWYLVIALDKAEATAGLRSVVRALGVAMVLLTLAAVGIAAFFTAQSFRRLSQVRDAMDTIGSGGGDLTHRLPVVGSDEVAQISASFNTFIDKIGEVLLDVRASVENMKSATGEIEMGNRDLSLRTETSASNLQETSAALTELTTSVKNSAEAAMQATRLAGTASEAAVRGGEVVSGAVSTMDAIAQSSARISEIIGVIDSIAFQTNILALNAAVEAARAGENGRGFAVVAGEVRTLAQRSAAAAREIKELIQASETSVKAGAERVNAAGATMREIVEGIQRVGRIIGEIDGAMHEQSAGISQIDRSVAEMDQATQQNAALVEQSTAASSMLNEQAHGLSRTVGLFRLRGV</sequence>
<dbReference type="PANTHER" id="PTHR43531">
    <property type="entry name" value="PROTEIN ICFG"/>
    <property type="match status" value="1"/>
</dbReference>
<dbReference type="SMART" id="SM00304">
    <property type="entry name" value="HAMP"/>
    <property type="match status" value="1"/>
</dbReference>
<comment type="subcellular location">
    <subcellularLocation>
        <location evidence="1">Cell membrane</location>
        <topology evidence="1">Multi-pass membrane protein</topology>
    </subcellularLocation>
</comment>
<evidence type="ECO:0000256" key="5">
    <source>
        <dbReference type="ARBA" id="ARBA00023136"/>
    </source>
</evidence>
<evidence type="ECO:0000256" key="2">
    <source>
        <dbReference type="ARBA" id="ARBA00022475"/>
    </source>
</evidence>
<evidence type="ECO:0000256" key="7">
    <source>
        <dbReference type="PROSITE-ProRule" id="PRU00284"/>
    </source>
</evidence>
<name>A0AB33VHN8_RALSU</name>
<evidence type="ECO:0000256" key="3">
    <source>
        <dbReference type="ARBA" id="ARBA00022692"/>
    </source>
</evidence>
<keyword evidence="7" id="KW-0807">Transducer</keyword>
<dbReference type="InterPro" id="IPR051310">
    <property type="entry name" value="MCP_chemotaxis"/>
</dbReference>
<keyword evidence="5 8" id="KW-0472">Membrane</keyword>
<feature type="domain" description="Methyl-accepting transducer" evidence="9">
    <location>
        <begin position="423"/>
        <end position="652"/>
    </location>
</feature>
<dbReference type="PROSITE" id="PS50885">
    <property type="entry name" value="HAMP"/>
    <property type="match status" value="1"/>
</dbReference>
<dbReference type="GO" id="GO:0005886">
    <property type="term" value="C:plasma membrane"/>
    <property type="evidence" value="ECO:0007669"/>
    <property type="project" value="UniProtKB-SubCell"/>
</dbReference>
<organism evidence="11 12">
    <name type="scientific">Ralstonia solanacearum (strain UW551)</name>
    <dbReference type="NCBI Taxonomy" id="342110"/>
    <lineage>
        <taxon>Bacteria</taxon>
        <taxon>Pseudomonadati</taxon>
        <taxon>Pseudomonadota</taxon>
        <taxon>Betaproteobacteria</taxon>
        <taxon>Burkholderiales</taxon>
        <taxon>Burkholderiaceae</taxon>
        <taxon>Ralstonia</taxon>
        <taxon>Ralstonia solanacearum species complex</taxon>
    </lineage>
</organism>
<dbReference type="EMBL" id="AAKL01000013">
    <property type="protein sequence ID" value="EAP73489.1"/>
    <property type="molecule type" value="Genomic_DNA"/>
</dbReference>
<keyword evidence="3 8" id="KW-0812">Transmembrane</keyword>
<dbReference type="Gene3D" id="3.30.450.20">
    <property type="entry name" value="PAS domain"/>
    <property type="match status" value="2"/>
</dbReference>
<dbReference type="CDD" id="cd06225">
    <property type="entry name" value="HAMP"/>
    <property type="match status" value="1"/>
</dbReference>
<evidence type="ECO:0000259" key="9">
    <source>
        <dbReference type="PROSITE" id="PS50111"/>
    </source>
</evidence>
<evidence type="ECO:0000313" key="12">
    <source>
        <dbReference type="Proteomes" id="UP000005933"/>
    </source>
</evidence>
<dbReference type="Pfam" id="PF00015">
    <property type="entry name" value="MCPsignal"/>
    <property type="match status" value="1"/>
</dbReference>